<accession>A0AAV1I9N0</accession>
<dbReference type="PANTHER" id="PTHR39741:SF2">
    <property type="entry name" value="F-BOX DOMAIN-CONTAINING PROTEIN"/>
    <property type="match status" value="1"/>
</dbReference>
<dbReference type="AlphaFoldDB" id="A0AAV1I9N0"/>
<feature type="domain" description="F-box" evidence="2">
    <location>
        <begin position="25"/>
        <end position="71"/>
    </location>
</feature>
<evidence type="ECO:0000313" key="3">
    <source>
        <dbReference type="EMBL" id="CAK0782510.1"/>
    </source>
</evidence>
<comment type="caution">
    <text evidence="3">The sequence shown here is derived from an EMBL/GenBank/DDBJ whole genome shotgun (WGS) entry which is preliminary data.</text>
</comment>
<feature type="region of interest" description="Disordered" evidence="1">
    <location>
        <begin position="395"/>
        <end position="415"/>
    </location>
</feature>
<dbReference type="Gene3D" id="1.20.1280.50">
    <property type="match status" value="1"/>
</dbReference>
<dbReference type="InterPro" id="IPR001810">
    <property type="entry name" value="F-box_dom"/>
</dbReference>
<gene>
    <name evidence="3" type="ORF">CVIRNUC_005728</name>
</gene>
<sequence length="415" mass="45902">MVSTLFGFRSPSKPAVESTGAAAESIQLTDLPDGVVGRILQLLDASALSSAEWVCKRFRTLVVEYQLWRDICYKESAECSRLSIRITHSHNGTPGKRSAAFYHLHAQLTAPWEVHNILAEAEAASSTDNVEENAANVLTTLHRFNPMLGIRTRAYWSSKGSAAEDSAEWLLLRLVHPACLVRSVAIRPFRATFQRGHPLYSSKEVRFVFSCGSRTALKDRESLLRETRVQWAGLWQGDEDSQWLQGFEVASETFTMQQKDELQVFTFKEPILCVGGLLKVELQGRVQKQEQDNAWYTCINYIGVSGKPLYGFVPCRQAQDRPSAGLCLRQVHRAEDPLVASGGLMRMAEGGLLQERLAVEEQGGNVTDSDDEADAVDAEGVPLFMWQALGDFGVAQPQAPHGPGLEVQEAPGEPQ</sequence>
<protein>
    <recommendedName>
        <fullName evidence="2">F-box domain-containing protein</fullName>
    </recommendedName>
</protein>
<dbReference type="SUPFAM" id="SSF81383">
    <property type="entry name" value="F-box domain"/>
    <property type="match status" value="1"/>
</dbReference>
<dbReference type="EMBL" id="CAUYUE010000007">
    <property type="protein sequence ID" value="CAK0782510.1"/>
    <property type="molecule type" value="Genomic_DNA"/>
</dbReference>
<proteinExistence type="predicted"/>
<reference evidence="3 4" key="1">
    <citation type="submission" date="2023-10" db="EMBL/GenBank/DDBJ databases">
        <authorList>
            <person name="Maclean D."/>
            <person name="Macfadyen A."/>
        </authorList>
    </citation>
    <scope>NUCLEOTIDE SEQUENCE [LARGE SCALE GENOMIC DNA]</scope>
</reference>
<dbReference type="PANTHER" id="PTHR39741">
    <property type="entry name" value="F-BOX DOMAIN CONTAINING PROTEIN, EXPRESSED"/>
    <property type="match status" value="1"/>
</dbReference>
<dbReference type="PROSITE" id="PS50181">
    <property type="entry name" value="FBOX"/>
    <property type="match status" value="1"/>
</dbReference>
<organism evidence="3 4">
    <name type="scientific">Coccomyxa viridis</name>
    <dbReference type="NCBI Taxonomy" id="1274662"/>
    <lineage>
        <taxon>Eukaryota</taxon>
        <taxon>Viridiplantae</taxon>
        <taxon>Chlorophyta</taxon>
        <taxon>core chlorophytes</taxon>
        <taxon>Trebouxiophyceae</taxon>
        <taxon>Trebouxiophyceae incertae sedis</taxon>
        <taxon>Coccomyxaceae</taxon>
        <taxon>Coccomyxa</taxon>
    </lineage>
</organism>
<dbReference type="Pfam" id="PF12937">
    <property type="entry name" value="F-box-like"/>
    <property type="match status" value="1"/>
</dbReference>
<dbReference type="InterPro" id="IPR055336">
    <property type="entry name" value="At4g00755-like"/>
</dbReference>
<dbReference type="InterPro" id="IPR036047">
    <property type="entry name" value="F-box-like_dom_sf"/>
</dbReference>
<name>A0AAV1I9N0_9CHLO</name>
<evidence type="ECO:0000256" key="1">
    <source>
        <dbReference type="SAM" id="MobiDB-lite"/>
    </source>
</evidence>
<evidence type="ECO:0000313" key="4">
    <source>
        <dbReference type="Proteomes" id="UP001314263"/>
    </source>
</evidence>
<dbReference type="Proteomes" id="UP001314263">
    <property type="component" value="Unassembled WGS sequence"/>
</dbReference>
<keyword evidence="4" id="KW-1185">Reference proteome</keyword>
<evidence type="ECO:0000259" key="2">
    <source>
        <dbReference type="PROSITE" id="PS50181"/>
    </source>
</evidence>